<keyword evidence="15" id="KW-0275">Fatty acid biosynthesis</keyword>
<feature type="compositionally biased region" description="Low complexity" evidence="20">
    <location>
        <begin position="120"/>
        <end position="135"/>
    </location>
</feature>
<evidence type="ECO:0000256" key="8">
    <source>
        <dbReference type="ARBA" id="ARBA00022737"/>
    </source>
</evidence>
<accession>A0A816JY50</accession>
<evidence type="ECO:0000256" key="5">
    <source>
        <dbReference type="ARBA" id="ARBA00013122"/>
    </source>
</evidence>
<keyword evidence="7 21" id="KW-0812">Transmembrane</keyword>
<feature type="region of interest" description="Disordered" evidence="20">
    <location>
        <begin position="114"/>
        <end position="149"/>
    </location>
</feature>
<keyword evidence="6" id="KW-0444">Lipid biosynthesis</keyword>
<keyword evidence="12" id="KW-0443">Lipid metabolism</keyword>
<feature type="domain" description="HTH myb-type" evidence="23">
    <location>
        <begin position="1"/>
        <end position="57"/>
    </location>
</feature>
<protein>
    <recommendedName>
        <fullName evidence="5">very-long-chain (3R)-3-hydroxyacyl-CoA dehydratase</fullName>
        <ecNumber evidence="5">4.2.1.134</ecNumber>
    </recommendedName>
</protein>
<dbReference type="FunFam" id="1.10.10.60:FF:000259">
    <property type="entry name" value="MYB transcription factor"/>
    <property type="match status" value="1"/>
</dbReference>
<evidence type="ECO:0000256" key="20">
    <source>
        <dbReference type="SAM" id="MobiDB-lite"/>
    </source>
</evidence>
<comment type="subcellular location">
    <subcellularLocation>
        <location evidence="2">Membrane</location>
        <topology evidence="2">Multi-pass membrane protein</topology>
    </subcellularLocation>
    <subcellularLocation>
        <location evidence="1">Nucleus</location>
    </subcellularLocation>
</comment>
<dbReference type="PROSITE" id="PS50090">
    <property type="entry name" value="MYB_LIKE"/>
    <property type="match status" value="2"/>
</dbReference>
<evidence type="ECO:0000256" key="21">
    <source>
        <dbReference type="SAM" id="Phobius"/>
    </source>
</evidence>
<dbReference type="EMBL" id="HG994366">
    <property type="protein sequence ID" value="CAF1890928.1"/>
    <property type="molecule type" value="Genomic_DNA"/>
</dbReference>
<evidence type="ECO:0000256" key="4">
    <source>
        <dbReference type="ARBA" id="ARBA00007811"/>
    </source>
</evidence>
<evidence type="ECO:0000256" key="12">
    <source>
        <dbReference type="ARBA" id="ARBA00023098"/>
    </source>
</evidence>
<keyword evidence="16" id="KW-0804">Transcription</keyword>
<evidence type="ECO:0000256" key="3">
    <source>
        <dbReference type="ARBA" id="ARBA00005194"/>
    </source>
</evidence>
<dbReference type="GO" id="GO:0102158">
    <property type="term" value="F:very-long-chain (3R)-3-hydroxyacyl-CoA dehydratase activity"/>
    <property type="evidence" value="ECO:0007669"/>
    <property type="project" value="UniProtKB-EC"/>
</dbReference>
<feature type="domain" description="Myb-like" evidence="22">
    <location>
        <begin position="5"/>
        <end position="57"/>
    </location>
</feature>
<dbReference type="Proteomes" id="UP001295469">
    <property type="component" value="Chromosome C02"/>
</dbReference>
<evidence type="ECO:0000256" key="19">
    <source>
        <dbReference type="ARBA" id="ARBA00057804"/>
    </source>
</evidence>
<dbReference type="UniPathway" id="UPA00094"/>
<evidence type="ECO:0000313" key="24">
    <source>
        <dbReference type="EMBL" id="CAF1890928.1"/>
    </source>
</evidence>
<evidence type="ECO:0000256" key="9">
    <source>
        <dbReference type="ARBA" id="ARBA00022832"/>
    </source>
</evidence>
<evidence type="ECO:0000256" key="6">
    <source>
        <dbReference type="ARBA" id="ARBA00022516"/>
    </source>
</evidence>
<reference evidence="24" key="1">
    <citation type="submission" date="2021-01" db="EMBL/GenBank/DDBJ databases">
        <authorList>
            <consortium name="Genoscope - CEA"/>
            <person name="William W."/>
        </authorList>
    </citation>
    <scope>NUCLEOTIDE SEQUENCE</scope>
</reference>
<evidence type="ECO:0000259" key="23">
    <source>
        <dbReference type="PROSITE" id="PS51294"/>
    </source>
</evidence>
<evidence type="ECO:0000256" key="14">
    <source>
        <dbReference type="ARBA" id="ARBA00023136"/>
    </source>
</evidence>
<feature type="transmembrane region" description="Helical" evidence="21">
    <location>
        <begin position="349"/>
        <end position="371"/>
    </location>
</feature>
<dbReference type="Gene3D" id="1.10.10.60">
    <property type="entry name" value="Homeodomain-like"/>
    <property type="match status" value="2"/>
</dbReference>
<dbReference type="SMART" id="SM00717">
    <property type="entry name" value="SANT"/>
    <property type="match status" value="2"/>
</dbReference>
<dbReference type="AlphaFoldDB" id="A0A816JY50"/>
<dbReference type="PANTHER" id="PTHR45675">
    <property type="entry name" value="MYB TRANSCRIPTION FACTOR-RELATED-RELATED"/>
    <property type="match status" value="1"/>
</dbReference>
<dbReference type="EC" id="4.2.1.134" evidence="5"/>
<dbReference type="CDD" id="cd00167">
    <property type="entry name" value="SANT"/>
    <property type="match status" value="2"/>
</dbReference>
<dbReference type="Pfam" id="PF00249">
    <property type="entry name" value="Myb_DNA-binding"/>
    <property type="match status" value="2"/>
</dbReference>
<dbReference type="GO" id="GO:0006633">
    <property type="term" value="P:fatty acid biosynthetic process"/>
    <property type="evidence" value="ECO:0007669"/>
    <property type="project" value="UniProtKB-UniPathway"/>
</dbReference>
<keyword evidence="18" id="KW-0539">Nucleus</keyword>
<dbReference type="PROSITE" id="PS51294">
    <property type="entry name" value="HTH_MYB"/>
    <property type="match status" value="2"/>
</dbReference>
<organism evidence="24">
    <name type="scientific">Brassica napus</name>
    <name type="common">Rape</name>
    <dbReference type="NCBI Taxonomy" id="3708"/>
    <lineage>
        <taxon>Eukaryota</taxon>
        <taxon>Viridiplantae</taxon>
        <taxon>Streptophyta</taxon>
        <taxon>Embryophyta</taxon>
        <taxon>Tracheophyta</taxon>
        <taxon>Spermatophyta</taxon>
        <taxon>Magnoliopsida</taxon>
        <taxon>eudicotyledons</taxon>
        <taxon>Gunneridae</taxon>
        <taxon>Pentapetalae</taxon>
        <taxon>rosids</taxon>
        <taxon>malvids</taxon>
        <taxon>Brassicales</taxon>
        <taxon>Brassicaceae</taxon>
        <taxon>Brassiceae</taxon>
        <taxon>Brassica</taxon>
    </lineage>
</organism>
<evidence type="ECO:0000256" key="17">
    <source>
        <dbReference type="ARBA" id="ARBA00023239"/>
    </source>
</evidence>
<evidence type="ECO:0000256" key="13">
    <source>
        <dbReference type="ARBA" id="ARBA00023125"/>
    </source>
</evidence>
<dbReference type="InterPro" id="IPR001005">
    <property type="entry name" value="SANT/Myb"/>
</dbReference>
<dbReference type="InterPro" id="IPR017930">
    <property type="entry name" value="Myb_dom"/>
</dbReference>
<keyword evidence="14 21" id="KW-0472">Membrane</keyword>
<gene>
    <name evidence="24" type="ORF">DARMORV10_C02P12160.1</name>
</gene>
<comment type="function">
    <text evidence="19">Transcription factor.</text>
</comment>
<keyword evidence="17" id="KW-0456">Lyase</keyword>
<dbReference type="PANTHER" id="PTHR45675:SF74">
    <property type="entry name" value="BNAANNG32620D PROTEIN"/>
    <property type="match status" value="1"/>
</dbReference>
<evidence type="ECO:0000256" key="16">
    <source>
        <dbReference type="ARBA" id="ARBA00023163"/>
    </source>
</evidence>
<dbReference type="InterPro" id="IPR007482">
    <property type="entry name" value="Tyr_Pase-like_PTPLA"/>
</dbReference>
<keyword evidence="11" id="KW-0805">Transcription regulation</keyword>
<dbReference type="SUPFAM" id="SSF46689">
    <property type="entry name" value="Homeodomain-like"/>
    <property type="match status" value="1"/>
</dbReference>
<comment type="similarity">
    <text evidence="4">Belongs to the very long-chain fatty acids dehydratase HACD family.</text>
</comment>
<dbReference type="GO" id="GO:0005634">
    <property type="term" value="C:nucleus"/>
    <property type="evidence" value="ECO:0007669"/>
    <property type="project" value="UniProtKB-SubCell"/>
</dbReference>
<proteinExistence type="inferred from homology"/>
<dbReference type="InterPro" id="IPR044676">
    <property type="entry name" value="EOBI/EOBII-like_plant"/>
</dbReference>
<dbReference type="FunFam" id="1.10.10.60:FF:000011">
    <property type="entry name" value="Myb transcription factor"/>
    <property type="match status" value="1"/>
</dbReference>
<dbReference type="GO" id="GO:0000976">
    <property type="term" value="F:transcription cis-regulatory region binding"/>
    <property type="evidence" value="ECO:0007669"/>
    <property type="project" value="UniProtKB-ARBA"/>
</dbReference>
<evidence type="ECO:0000256" key="7">
    <source>
        <dbReference type="ARBA" id="ARBA00022692"/>
    </source>
</evidence>
<evidence type="ECO:0000256" key="2">
    <source>
        <dbReference type="ARBA" id="ARBA00004141"/>
    </source>
</evidence>
<feature type="domain" description="Myb-like" evidence="22">
    <location>
        <begin position="58"/>
        <end position="108"/>
    </location>
</feature>
<sequence>MKNVQAEYRKGPWTEQEDILLVNFVHMFGDRRWDFVAKVSGLNRTGKSCRLRWVNYLHPGLKRGKMTPEEERLVLELHAKWGNRWSKIARKLPGRTDNEIKNYWRTHMRKIAQEKKRPMSPTSSSSNFCSSSMTTATTQDTGRSEGKMNQECEDGYYSMDDIWREIDQSGESITKPVKGMYYSEQSCYLNFPPLASPAWESSLESIWNMDADESCSLNAEELAISKLGLPRRTISLLSIVSSVLSNKTIIGGAYSAAGYLISVMQTVAVLEVLHGAIGIVPSGFLSPLMQWSGRTHFILAIVGQINEVQDSPWLAITLVGWCIGEMIRYPHYALTCLGRCPYWLTYLRYTGFIIIYPTGLVGELLIMYKALPHVKERNLYANFFSVFPFSYYQFLWAVLLVYPFLWLKLYLQLFKQRKSKLGKAEKHHGKRKRM</sequence>
<keyword evidence="8" id="KW-0677">Repeat</keyword>
<evidence type="ECO:0000256" key="15">
    <source>
        <dbReference type="ARBA" id="ARBA00023160"/>
    </source>
</evidence>
<dbReference type="GO" id="GO:0003700">
    <property type="term" value="F:DNA-binding transcription factor activity"/>
    <property type="evidence" value="ECO:0007669"/>
    <property type="project" value="InterPro"/>
</dbReference>
<feature type="transmembrane region" description="Helical" evidence="21">
    <location>
        <begin position="391"/>
        <end position="411"/>
    </location>
</feature>
<keyword evidence="10 21" id="KW-1133">Transmembrane helix</keyword>
<feature type="domain" description="HTH myb-type" evidence="23">
    <location>
        <begin position="58"/>
        <end position="112"/>
    </location>
</feature>
<dbReference type="GO" id="GO:0016020">
    <property type="term" value="C:membrane"/>
    <property type="evidence" value="ECO:0007669"/>
    <property type="project" value="UniProtKB-SubCell"/>
</dbReference>
<keyword evidence="9" id="KW-0276">Fatty acid metabolism</keyword>
<evidence type="ECO:0000256" key="10">
    <source>
        <dbReference type="ARBA" id="ARBA00022989"/>
    </source>
</evidence>
<evidence type="ECO:0000256" key="1">
    <source>
        <dbReference type="ARBA" id="ARBA00004123"/>
    </source>
</evidence>
<comment type="pathway">
    <text evidence="3">Lipid metabolism; fatty acid biosynthesis.</text>
</comment>
<evidence type="ECO:0000259" key="22">
    <source>
        <dbReference type="PROSITE" id="PS50090"/>
    </source>
</evidence>
<dbReference type="InterPro" id="IPR009057">
    <property type="entry name" value="Homeodomain-like_sf"/>
</dbReference>
<name>A0A816JY50_BRANA</name>
<evidence type="ECO:0000256" key="11">
    <source>
        <dbReference type="ARBA" id="ARBA00023015"/>
    </source>
</evidence>
<dbReference type="Pfam" id="PF04387">
    <property type="entry name" value="PTPLA"/>
    <property type="match status" value="1"/>
</dbReference>
<evidence type="ECO:0000256" key="18">
    <source>
        <dbReference type="ARBA" id="ARBA00023242"/>
    </source>
</evidence>
<keyword evidence="13" id="KW-0238">DNA-binding</keyword>